<dbReference type="InterPro" id="IPR046233">
    <property type="entry name" value="DUF6266"/>
</dbReference>
<dbReference type="Pfam" id="PF19781">
    <property type="entry name" value="DUF6266"/>
    <property type="match status" value="1"/>
</dbReference>
<dbReference type="AlphaFoldDB" id="A0A1G9P7J0"/>
<sequence>MGTYNPGVFGTFNGKVGSVVASKWKGIKVVKNYPEKSTKPKSEPQLSHTSKFGLVGSFLKRASALISVGYQGVSGAVTPWNIALKYHLKEAITGTYPNFQLKYEMVRLSLDDSLMSQAHDVKAVAVAGAMVKVSWKMETNADKSTLPTDKAYILLYNPAKKTSLSVTGWVLRSGLSVDLPLPGYFIGDVLYGWLFFTSANGKIVSETQYLGSVTVIE</sequence>
<dbReference type="RefSeq" id="WP_074605422.1">
    <property type="nucleotide sequence ID" value="NZ_FNGY01000002.1"/>
</dbReference>
<accession>A0A1G9P7J0</accession>
<dbReference type="Proteomes" id="UP000183200">
    <property type="component" value="Unassembled WGS sequence"/>
</dbReference>
<organism evidence="1 2">
    <name type="scientific">Pedobacter steynii</name>
    <dbReference type="NCBI Taxonomy" id="430522"/>
    <lineage>
        <taxon>Bacteria</taxon>
        <taxon>Pseudomonadati</taxon>
        <taxon>Bacteroidota</taxon>
        <taxon>Sphingobacteriia</taxon>
        <taxon>Sphingobacteriales</taxon>
        <taxon>Sphingobacteriaceae</taxon>
        <taxon>Pedobacter</taxon>
    </lineage>
</organism>
<dbReference type="OrthoDB" id="665435at2"/>
<reference evidence="2" key="1">
    <citation type="submission" date="2016-10" db="EMBL/GenBank/DDBJ databases">
        <authorList>
            <person name="Varghese N."/>
            <person name="Submissions S."/>
        </authorList>
    </citation>
    <scope>NUCLEOTIDE SEQUENCE [LARGE SCALE GENOMIC DNA]</scope>
    <source>
        <strain evidence="2">DSM 19110</strain>
    </source>
</reference>
<evidence type="ECO:0000313" key="2">
    <source>
        <dbReference type="Proteomes" id="UP000183200"/>
    </source>
</evidence>
<name>A0A1G9P7J0_9SPHI</name>
<gene>
    <name evidence="1" type="ORF">SAMN05421820_102569</name>
</gene>
<dbReference type="EMBL" id="FNGY01000002">
    <property type="protein sequence ID" value="SDL94710.1"/>
    <property type="molecule type" value="Genomic_DNA"/>
</dbReference>
<proteinExistence type="predicted"/>
<keyword evidence="2" id="KW-1185">Reference proteome</keyword>
<evidence type="ECO:0000313" key="1">
    <source>
        <dbReference type="EMBL" id="SDL94710.1"/>
    </source>
</evidence>
<protein>
    <submittedName>
        <fullName evidence="1">Uncharacterized protein</fullName>
    </submittedName>
</protein>